<dbReference type="InterPro" id="IPR003313">
    <property type="entry name" value="AraC-bd"/>
</dbReference>
<evidence type="ECO:0000256" key="2">
    <source>
        <dbReference type="ARBA" id="ARBA00023125"/>
    </source>
</evidence>
<dbReference type="PANTHER" id="PTHR43280:SF2">
    <property type="entry name" value="HTH-TYPE TRANSCRIPTIONAL REGULATOR EXSA"/>
    <property type="match status" value="1"/>
</dbReference>
<evidence type="ECO:0000256" key="3">
    <source>
        <dbReference type="ARBA" id="ARBA00023163"/>
    </source>
</evidence>
<dbReference type="AlphaFoldDB" id="A0A3B0AU88"/>
<evidence type="ECO:0000313" key="5">
    <source>
        <dbReference type="EMBL" id="RKN64083.1"/>
    </source>
</evidence>
<dbReference type="SUPFAM" id="SSF46689">
    <property type="entry name" value="Homeodomain-like"/>
    <property type="match status" value="1"/>
</dbReference>
<keyword evidence="6" id="KW-1185">Reference proteome</keyword>
<dbReference type="InterPro" id="IPR018060">
    <property type="entry name" value="HTH_AraC"/>
</dbReference>
<feature type="domain" description="HTH araC/xylS-type" evidence="4">
    <location>
        <begin position="203"/>
        <end position="301"/>
    </location>
</feature>
<gene>
    <name evidence="5" type="ORF">D7M11_34430</name>
</gene>
<comment type="caution">
    <text evidence="5">The sequence shown here is derived from an EMBL/GenBank/DDBJ whole genome shotgun (WGS) entry which is preliminary data.</text>
</comment>
<proteinExistence type="predicted"/>
<keyword evidence="1" id="KW-0805">Transcription regulation</keyword>
<dbReference type="InterPro" id="IPR009057">
    <property type="entry name" value="Homeodomain-like_sf"/>
</dbReference>
<dbReference type="SMART" id="SM00342">
    <property type="entry name" value="HTH_ARAC"/>
    <property type="match status" value="1"/>
</dbReference>
<dbReference type="Gene3D" id="1.10.10.60">
    <property type="entry name" value="Homeodomain-like"/>
    <property type="match status" value="1"/>
</dbReference>
<keyword evidence="2" id="KW-0238">DNA-binding</keyword>
<reference evidence="5 6" key="1">
    <citation type="journal article" date="2007" name="Int. J. Syst. Evol. Microbiol.">
        <title>Paenibacillus ginsengarvi sp. nov., isolated from soil from ginseng cultivation.</title>
        <authorList>
            <person name="Yoon M.H."/>
            <person name="Ten L.N."/>
            <person name="Im W.T."/>
        </authorList>
    </citation>
    <scope>NUCLEOTIDE SEQUENCE [LARGE SCALE GENOMIC DNA]</scope>
    <source>
        <strain evidence="5 6">KCTC 13059</strain>
    </source>
</reference>
<dbReference type="Proteomes" id="UP000282311">
    <property type="component" value="Unassembled WGS sequence"/>
</dbReference>
<dbReference type="InterPro" id="IPR014710">
    <property type="entry name" value="RmlC-like_jellyroll"/>
</dbReference>
<dbReference type="GO" id="GO:0003700">
    <property type="term" value="F:DNA-binding transcription factor activity"/>
    <property type="evidence" value="ECO:0007669"/>
    <property type="project" value="InterPro"/>
</dbReference>
<dbReference type="PANTHER" id="PTHR43280">
    <property type="entry name" value="ARAC-FAMILY TRANSCRIPTIONAL REGULATOR"/>
    <property type="match status" value="1"/>
</dbReference>
<evidence type="ECO:0000259" key="4">
    <source>
        <dbReference type="PROSITE" id="PS01124"/>
    </source>
</evidence>
<dbReference type="PROSITE" id="PS01124">
    <property type="entry name" value="HTH_ARAC_FAMILY_2"/>
    <property type="match status" value="1"/>
</dbReference>
<name>A0A3B0AU88_9BACL</name>
<accession>A0A3B0AU88</accession>
<dbReference type="Pfam" id="PF02311">
    <property type="entry name" value="AraC_binding"/>
    <property type="match status" value="1"/>
</dbReference>
<keyword evidence="3" id="KW-0804">Transcription</keyword>
<dbReference type="Pfam" id="PF12833">
    <property type="entry name" value="HTH_18"/>
    <property type="match status" value="1"/>
</dbReference>
<protein>
    <submittedName>
        <fullName evidence="5">AraC family transcriptional regulator</fullName>
    </submittedName>
</protein>
<dbReference type="RefSeq" id="WP_120751803.1">
    <property type="nucleotide sequence ID" value="NZ_RBAH01000045.1"/>
</dbReference>
<dbReference type="SUPFAM" id="SSF51215">
    <property type="entry name" value="Regulatory protein AraC"/>
    <property type="match status" value="1"/>
</dbReference>
<dbReference type="GO" id="GO:0043565">
    <property type="term" value="F:sequence-specific DNA binding"/>
    <property type="evidence" value="ECO:0007669"/>
    <property type="project" value="InterPro"/>
</dbReference>
<organism evidence="5 6">
    <name type="scientific">Paenibacillus ginsengarvi</name>
    <dbReference type="NCBI Taxonomy" id="400777"/>
    <lineage>
        <taxon>Bacteria</taxon>
        <taxon>Bacillati</taxon>
        <taxon>Bacillota</taxon>
        <taxon>Bacilli</taxon>
        <taxon>Bacillales</taxon>
        <taxon>Paenibacillaceae</taxon>
        <taxon>Paenibacillus</taxon>
    </lineage>
</organism>
<dbReference type="OrthoDB" id="145012at2"/>
<evidence type="ECO:0000256" key="1">
    <source>
        <dbReference type="ARBA" id="ARBA00023015"/>
    </source>
</evidence>
<sequence length="312" mass="35890">MHSRDPALTTFWDRLNIKVRIGSLLFDVLLNDNIVPRPLRYVQEKHNHAAFELQFVWSGSGKLIFDETEQILETGSIHLIGPNIFHAVQPDERNPVVRSTLRFTFRSDNENELWFPREESEQLEAVLNSVTCCRLPAPTNQDPLFRLVDEIRSEIETPSLGSYTNVHSLFAQIIVRVARAIRLDNGTAADYAMPKRVKDDLRSHIIDVFFMNYRHHLTLDMLAAQLNLSTKQVNRFLRKHFQTSFKQKLLDTRIEVAKDLLRTSGLSIEHIAGEVGCASTHRFYALFQQKTGMTPAEYRSRHQADASPPILD</sequence>
<dbReference type="Gene3D" id="2.60.120.10">
    <property type="entry name" value="Jelly Rolls"/>
    <property type="match status" value="1"/>
</dbReference>
<evidence type="ECO:0000313" key="6">
    <source>
        <dbReference type="Proteomes" id="UP000282311"/>
    </source>
</evidence>
<dbReference type="InterPro" id="IPR037923">
    <property type="entry name" value="HTH-like"/>
</dbReference>
<dbReference type="EMBL" id="RBAH01000045">
    <property type="protein sequence ID" value="RKN64083.1"/>
    <property type="molecule type" value="Genomic_DNA"/>
</dbReference>